<protein>
    <recommendedName>
        <fullName evidence="3">Extracellular solute-binding protein</fullName>
    </recommendedName>
</protein>
<evidence type="ECO:0008006" key="3">
    <source>
        <dbReference type="Google" id="ProtNLM"/>
    </source>
</evidence>
<name>A0A7K0CHV0_9ACTN</name>
<dbReference type="Gene3D" id="3.40.190.10">
    <property type="entry name" value="Periplasmic binding protein-like II"/>
    <property type="match status" value="1"/>
</dbReference>
<dbReference type="Pfam" id="PF01547">
    <property type="entry name" value="SBP_bac_1"/>
    <property type="match status" value="1"/>
</dbReference>
<accession>A0A7K0CHV0</accession>
<organism evidence="1 2">
    <name type="scientific">Streptomyces smaragdinus</name>
    <dbReference type="NCBI Taxonomy" id="2585196"/>
    <lineage>
        <taxon>Bacteria</taxon>
        <taxon>Bacillati</taxon>
        <taxon>Actinomycetota</taxon>
        <taxon>Actinomycetes</taxon>
        <taxon>Kitasatosporales</taxon>
        <taxon>Streptomycetaceae</taxon>
        <taxon>Streptomyces</taxon>
    </lineage>
</organism>
<reference evidence="1 2" key="1">
    <citation type="submission" date="2019-10" db="EMBL/GenBank/DDBJ databases">
        <title>Streptomyces smaragdinus sp. nov. and Streptomyces fabii sp. nov., isolated from the gut of fungus growing-termite Macrotermes natalensis.</title>
        <authorList>
            <person name="Schwitalla J."/>
            <person name="Benndorf R."/>
            <person name="Martin K."/>
            <person name="De Beer W."/>
            <person name="Kaster A.-K."/>
            <person name="Vollmers J."/>
            <person name="Poulsen M."/>
            <person name="Beemelmanns C."/>
        </authorList>
    </citation>
    <scope>NUCLEOTIDE SEQUENCE [LARGE SCALE GENOMIC DNA]</scope>
    <source>
        <strain evidence="1 2">RB5</strain>
    </source>
</reference>
<dbReference type="Proteomes" id="UP000466345">
    <property type="component" value="Unassembled WGS sequence"/>
</dbReference>
<dbReference type="PANTHER" id="PTHR43649">
    <property type="entry name" value="ARABINOSE-BINDING PROTEIN-RELATED"/>
    <property type="match status" value="1"/>
</dbReference>
<dbReference type="SUPFAM" id="SSF53850">
    <property type="entry name" value="Periplasmic binding protein-like II"/>
    <property type="match status" value="1"/>
</dbReference>
<dbReference type="AlphaFoldDB" id="A0A7K0CHV0"/>
<evidence type="ECO:0000313" key="2">
    <source>
        <dbReference type="Proteomes" id="UP000466345"/>
    </source>
</evidence>
<dbReference type="EMBL" id="WEGJ01000010">
    <property type="protein sequence ID" value="MQY13061.1"/>
    <property type="molecule type" value="Genomic_DNA"/>
</dbReference>
<evidence type="ECO:0000313" key="1">
    <source>
        <dbReference type="EMBL" id="MQY13061.1"/>
    </source>
</evidence>
<sequence length="403" mass="43794">MAGGSDGEEEVVLKMIAADYGKPGTKTSSKYYWDDLAEEFANNNPGLSVDIKVLDWKDVDAEVKKLVDAGTPPDLAQIGAYADYADQGELYTLDEVLSIPTQSNFVASLAEAGEVKRTPYGLPFVSSSRLLFYNKRLFLDAGLSADKGPQSWEDIAHDAQVLKANGVKTPFGLPLGPEEAQGEALLWMLGNGGGYTDEVGGYNLDSPENIETFKWIQQNLTGQGLSTKNPRATNRQQVFDEFLKGDVGMFFGHPTLMRDAQDQGIDLGIVSALPGNGGPAASTMGVVDWMMAFKKNNHQKAIGKFLDFVFSDDKVLQFATRYDLLPTTVSGVNRLRREREDLVPFLTQLESAVFYPAEKTSWAAVAASIKEKIGKAATSGGDPEEILGDLQAEAQKASQLKEE</sequence>
<proteinExistence type="predicted"/>
<dbReference type="InterPro" id="IPR006059">
    <property type="entry name" value="SBP"/>
</dbReference>
<gene>
    <name evidence="1" type="ORF">SRB5_32010</name>
</gene>
<dbReference type="PANTHER" id="PTHR43649:SF30">
    <property type="entry name" value="ABC TRANSPORTER SUBSTRATE-BINDING PROTEIN"/>
    <property type="match status" value="1"/>
</dbReference>
<dbReference type="InterPro" id="IPR050490">
    <property type="entry name" value="Bact_solute-bd_prot1"/>
</dbReference>
<comment type="caution">
    <text evidence="1">The sequence shown here is derived from an EMBL/GenBank/DDBJ whole genome shotgun (WGS) entry which is preliminary data.</text>
</comment>
<keyword evidence="2" id="KW-1185">Reference proteome</keyword>